<evidence type="ECO:0000256" key="3">
    <source>
        <dbReference type="SAM" id="MobiDB-lite"/>
    </source>
</evidence>
<dbReference type="SUPFAM" id="SSF46689">
    <property type="entry name" value="Homeodomain-like"/>
    <property type="match status" value="1"/>
</dbReference>
<dbReference type="Pfam" id="PF00440">
    <property type="entry name" value="TetR_N"/>
    <property type="match status" value="1"/>
</dbReference>
<dbReference type="InterPro" id="IPR001647">
    <property type="entry name" value="HTH_TetR"/>
</dbReference>
<gene>
    <name evidence="5" type="ORF">C6569_08690</name>
</gene>
<evidence type="ECO:0000313" key="6">
    <source>
        <dbReference type="Proteomes" id="UP000237889"/>
    </source>
</evidence>
<dbReference type="PRINTS" id="PR00455">
    <property type="entry name" value="HTHTETR"/>
</dbReference>
<dbReference type="InterPro" id="IPR036271">
    <property type="entry name" value="Tet_transcr_reg_TetR-rel_C_sf"/>
</dbReference>
<protein>
    <submittedName>
        <fullName evidence="5">TetR/AcrR family transcriptional regulator</fullName>
    </submittedName>
</protein>
<dbReference type="PANTHER" id="PTHR43479">
    <property type="entry name" value="ACREF/ENVCD OPERON REPRESSOR-RELATED"/>
    <property type="match status" value="1"/>
</dbReference>
<evidence type="ECO:0000256" key="2">
    <source>
        <dbReference type="PROSITE-ProRule" id="PRU00335"/>
    </source>
</evidence>
<organism evidence="5 6">
    <name type="scientific">Phreatobacter cathodiphilus</name>
    <dbReference type="NCBI Taxonomy" id="1868589"/>
    <lineage>
        <taxon>Bacteria</taxon>
        <taxon>Pseudomonadati</taxon>
        <taxon>Pseudomonadota</taxon>
        <taxon>Alphaproteobacteria</taxon>
        <taxon>Hyphomicrobiales</taxon>
        <taxon>Phreatobacteraceae</taxon>
        <taxon>Phreatobacter</taxon>
    </lineage>
</organism>
<evidence type="ECO:0000256" key="1">
    <source>
        <dbReference type="ARBA" id="ARBA00023125"/>
    </source>
</evidence>
<proteinExistence type="predicted"/>
<dbReference type="InterPro" id="IPR023772">
    <property type="entry name" value="DNA-bd_HTH_TetR-type_CS"/>
</dbReference>
<keyword evidence="1 2" id="KW-0238">DNA-binding</keyword>
<feature type="domain" description="HTH tetR-type" evidence="4">
    <location>
        <begin position="47"/>
        <end position="107"/>
    </location>
</feature>
<dbReference type="InterPro" id="IPR009057">
    <property type="entry name" value="Homeodomain-like_sf"/>
</dbReference>
<keyword evidence="6" id="KW-1185">Reference proteome</keyword>
<dbReference type="Proteomes" id="UP000237889">
    <property type="component" value="Chromosome"/>
</dbReference>
<sequence length="254" mass="28363">MIGSPPPLRDLHLSDVTSRTDRVSLHRPEPRRSARRPPSARQAAKNAETRRRLIEAAGVVVGRHGYAGASIARITAEAGVAHGAFYLHFANQQALFDVLLPELGGAMLDSLTSAIRDSRSLEEIERRGLTANFEYLGSHPEIYRVMNEAELYAPAAFQQYLKEIQARYVRSLKRSKERGELRQFADEDLETVAALLTGARSYLLMMFCKDGNAVRPLDPARLEIYLDVFLDGLRHTEPGRLRPQPAGPLPKEPL</sequence>
<dbReference type="PANTHER" id="PTHR43479:SF11">
    <property type="entry name" value="ACREF_ENVCD OPERON REPRESSOR-RELATED"/>
    <property type="match status" value="1"/>
</dbReference>
<dbReference type="EMBL" id="CP027668">
    <property type="protein sequence ID" value="AVO45131.1"/>
    <property type="molecule type" value="Genomic_DNA"/>
</dbReference>
<accession>A0A2S0NB26</accession>
<dbReference type="AlphaFoldDB" id="A0A2S0NB26"/>
<dbReference type="InterPro" id="IPR050624">
    <property type="entry name" value="HTH-type_Tx_Regulator"/>
</dbReference>
<feature type="region of interest" description="Disordered" evidence="3">
    <location>
        <begin position="1"/>
        <end position="48"/>
    </location>
</feature>
<dbReference type="GO" id="GO:0003677">
    <property type="term" value="F:DNA binding"/>
    <property type="evidence" value="ECO:0007669"/>
    <property type="project" value="UniProtKB-UniRule"/>
</dbReference>
<dbReference type="OrthoDB" id="9811084at2"/>
<dbReference type="PROSITE" id="PS50977">
    <property type="entry name" value="HTH_TETR_2"/>
    <property type="match status" value="1"/>
</dbReference>
<name>A0A2S0NB26_9HYPH</name>
<feature type="DNA-binding region" description="H-T-H motif" evidence="2">
    <location>
        <begin position="70"/>
        <end position="89"/>
    </location>
</feature>
<dbReference type="KEGG" id="phr:C6569_08690"/>
<evidence type="ECO:0000259" key="4">
    <source>
        <dbReference type="PROSITE" id="PS50977"/>
    </source>
</evidence>
<reference evidence="5 6" key="1">
    <citation type="submission" date="2018-03" db="EMBL/GenBank/DDBJ databases">
        <title>Genome sequencing of Phreatobacter sp.</title>
        <authorList>
            <person name="Kim S.-J."/>
            <person name="Heo J."/>
            <person name="Kwon S.-W."/>
        </authorList>
    </citation>
    <scope>NUCLEOTIDE SEQUENCE [LARGE SCALE GENOMIC DNA]</scope>
    <source>
        <strain evidence="5 6">S-12</strain>
    </source>
</reference>
<dbReference type="PROSITE" id="PS01081">
    <property type="entry name" value="HTH_TETR_1"/>
    <property type="match status" value="1"/>
</dbReference>
<evidence type="ECO:0000313" key="5">
    <source>
        <dbReference type="EMBL" id="AVO45131.1"/>
    </source>
</evidence>
<feature type="compositionally biased region" description="Basic and acidic residues" evidence="3">
    <location>
        <begin position="9"/>
        <end position="32"/>
    </location>
</feature>
<dbReference type="SUPFAM" id="SSF48498">
    <property type="entry name" value="Tetracyclin repressor-like, C-terminal domain"/>
    <property type="match status" value="1"/>
</dbReference>
<dbReference type="Gene3D" id="1.10.357.10">
    <property type="entry name" value="Tetracycline Repressor, domain 2"/>
    <property type="match status" value="1"/>
</dbReference>